<proteinExistence type="predicted"/>
<dbReference type="EMBL" id="QXGF01004985">
    <property type="protein sequence ID" value="KAE8919095.1"/>
    <property type="molecule type" value="Genomic_DNA"/>
</dbReference>
<dbReference type="AlphaFoldDB" id="A0A6A3DDJ8"/>
<evidence type="ECO:0000256" key="1">
    <source>
        <dbReference type="SAM" id="MobiDB-lite"/>
    </source>
</evidence>
<sequence length="56" mass="6009">MLLHSIRKSKPGSCVCGHVFISSFATAYASVSPQTVPPAARHRSSRRGSTDVISHE</sequence>
<protein>
    <submittedName>
        <fullName evidence="2">Uncharacterized protein</fullName>
    </submittedName>
</protein>
<evidence type="ECO:0000313" key="3">
    <source>
        <dbReference type="Proteomes" id="UP000429523"/>
    </source>
</evidence>
<evidence type="ECO:0000313" key="2">
    <source>
        <dbReference type="EMBL" id="KAE8919095.1"/>
    </source>
</evidence>
<reference evidence="2 3" key="1">
    <citation type="submission" date="2018-08" db="EMBL/GenBank/DDBJ databases">
        <title>Genomic investigation of the strawberry pathogen Phytophthora fragariae indicates pathogenicity is determined by transcriptional variation in three key races.</title>
        <authorList>
            <person name="Adams T.M."/>
            <person name="Armitage A.D."/>
            <person name="Sobczyk M.K."/>
            <person name="Bates H.J."/>
            <person name="Dunwell J.M."/>
            <person name="Nellist C.F."/>
            <person name="Harrison R.J."/>
        </authorList>
    </citation>
    <scope>NUCLEOTIDE SEQUENCE [LARGE SCALE GENOMIC DNA]</scope>
    <source>
        <strain evidence="2 3">NOV-9</strain>
    </source>
</reference>
<dbReference type="Proteomes" id="UP000429523">
    <property type="component" value="Unassembled WGS sequence"/>
</dbReference>
<gene>
    <name evidence="2" type="ORF">PF009_g30592</name>
</gene>
<name>A0A6A3DDJ8_9STRA</name>
<organism evidence="2 3">
    <name type="scientific">Phytophthora fragariae</name>
    <dbReference type="NCBI Taxonomy" id="53985"/>
    <lineage>
        <taxon>Eukaryota</taxon>
        <taxon>Sar</taxon>
        <taxon>Stramenopiles</taxon>
        <taxon>Oomycota</taxon>
        <taxon>Peronosporomycetes</taxon>
        <taxon>Peronosporales</taxon>
        <taxon>Peronosporaceae</taxon>
        <taxon>Phytophthora</taxon>
    </lineage>
</organism>
<feature type="region of interest" description="Disordered" evidence="1">
    <location>
        <begin position="34"/>
        <end position="56"/>
    </location>
</feature>
<comment type="caution">
    <text evidence="2">The sequence shown here is derived from an EMBL/GenBank/DDBJ whole genome shotgun (WGS) entry which is preliminary data.</text>
</comment>
<accession>A0A6A3DDJ8</accession>